<feature type="domain" description="Calponin-homology (CH)" evidence="8">
    <location>
        <begin position="1"/>
        <end position="101"/>
    </location>
</feature>
<feature type="compositionally biased region" description="Polar residues" evidence="7">
    <location>
        <begin position="4487"/>
        <end position="4499"/>
    </location>
</feature>
<feature type="region of interest" description="Disordered" evidence="7">
    <location>
        <begin position="4588"/>
        <end position="4619"/>
    </location>
</feature>
<comment type="subcellular location">
    <subcellularLocation>
        <location evidence="1">Endomembrane system</location>
    </subcellularLocation>
</comment>
<feature type="region of interest" description="Disordered" evidence="7">
    <location>
        <begin position="3858"/>
        <end position="3877"/>
    </location>
</feature>
<evidence type="ECO:0000256" key="6">
    <source>
        <dbReference type="SAM" id="Coils"/>
    </source>
</evidence>
<dbReference type="Gene3D" id="1.20.58.60">
    <property type="match status" value="3"/>
</dbReference>
<evidence type="ECO:0000313" key="10">
    <source>
        <dbReference type="Proteomes" id="UP000319801"/>
    </source>
</evidence>
<feature type="region of interest" description="Disordered" evidence="7">
    <location>
        <begin position="1397"/>
        <end position="1451"/>
    </location>
</feature>
<dbReference type="Proteomes" id="UP000319801">
    <property type="component" value="Unassembled WGS sequence"/>
</dbReference>
<dbReference type="InterPro" id="IPR001715">
    <property type="entry name" value="CH_dom"/>
</dbReference>
<feature type="compositionally biased region" description="Polar residues" evidence="7">
    <location>
        <begin position="1942"/>
        <end position="1951"/>
    </location>
</feature>
<feature type="compositionally biased region" description="Low complexity" evidence="7">
    <location>
        <begin position="1438"/>
        <end position="1451"/>
    </location>
</feature>
<feature type="region of interest" description="Disordered" evidence="7">
    <location>
        <begin position="1534"/>
        <end position="1569"/>
    </location>
</feature>
<sequence length="6847" mass="778016">MASERTSEDPIARRPPVAVLDLFNDFRDGSRLLDLLEVMCSQSMSREKSRGVFQHRTNIEKALAFLRGKSIKLVNINVSDIMDGKPSIILGLIWTIIMHFHIEELANTLSFSSRQSSLESLASLDTRSTISSARSSPVPLHGSPLHTRFKISAKKALLLWVREQCHKAGCTLNVKDFKTSWRSGVVFLAILCALRPDVVSLPKARTRSNRQNLEEAFHIAEKELRIPRLLDPADVDVRDPDEKSIMTYVAQFLQYTKDTPSSGEDIQVEYLTPPSSVSSVNLPCNFTPAVAASPFRQTSATQKAQEVTCWLEQAYQELLEGWESTEGESYAERYHVFQTFVVSFNEQRRPVMPLLTAMKRTVKLSEEQRDLRHAWDSLAEKLREYKTELDLSLPCPLDTVGRWLLRAEKALADGDDNRQDHATAAQEAREKQELFKSCLEEMPHHMKTFQGFQNMDEYGEMVVPSDKIEEIKRRFTSVRVSAKYHGIRLEYQEHRHTVLDLLTQLTSKLHSWKRGYISPEAVRVLLKDWNETVNKLGLPSMLEGTLSKLRHNANKYTSKSALDLNRVSNQMKDLEAKTSMTLEEVKMVKATIARTLTAWDTYSDTYTSLHAWLEQGTQTNRHEQRSEVTMELMSEWSSHRERLNEVGNYLIDVTDPETSRLISDDLCRINLMWADFVRRTQFELVEEQSVTTTRPQTLQGLIREAKQLLKEPVDVLSGSLQTFRKRLQFMMKKIQDIDLDSLCPSLECSAETLHKLKQTMPEVLRTLDEAMQVCEELQQSVSSLNGRLAELIHWESEVREFYELLKEKSQRHQMAQDFRTRSLISRGLQLEGQVVMEEQDLQEMVMLLQKNSPLQYLIASTMQDRVRAAVAQSQEAVGMLSALGIYRDQSPTEDQPPQKVFIHEQVVTKPKTEEKGQIKELVENLSVQSKPEAHVQDVLPKVKPKSNLVDAVSSGEPKKLSGDTNETMKSQLTHQDDKQTQEQIQQAPTIQHFLTLQQETTQPQMQTDSQQQQQVQMHKQITSQQQILQQSTKVRKSQKRIENRPWLQQKAQAHGKQSSDILPKPEDIDTAQATGPVQPQSRVTLMVTNSISQVPTTEANRVQDKNITQTQAQPSVLATFHHTVPATDLIHLEAKSVIQGTQIQQQKAAFRITQTPVDQAQQRQPVPQADLGQVNQQHPVSQMLANEQVLALSPVNSQKQPQALTTQQHPQPYTATTFTQPPKKLSEMQTSGMTRMQQPFMGQTQSSIMSKNDRYLAATEDKHQTKIHPSTQMQPQIISQGQPHIVAAQSSVKQAVTSNQSQSIIATPAKPKITAPVEPRIITMPQCQTQFCRPPQAPPQVISISKMYDNIQLRPQPNNQEPQWRLPDLMTQSYNEAPQHGFMPSNIPPQVHLQSYPQSQGITQTQAQPQQWGVSGGGLASQAYPNIHGSGHMHPNNQFQVYPSPQPQSQQWGQFQFEPTMQPYSQNPVQSFVPPQHWQPVKQTSMVSHSYPMSQYPQVQHKVTRRPQSPPQEWSMQPKPESKLKFLNLVPQPVANTPWAQPPSQRSVRAQGPTLQQPHSQQQQWSQNKSEVSFQVQIQSQTLQSMSQNQVFQKPQSPEQEQPQHQIVTQVKPFVPGPNIQQSTSLQHPPTQQHQSSQYRAEPLLHIQAQTHTIYTEPHLKVFQKPQLLDQGQPRQQSLAQVKSSFMGPVGPQGPTPQLPPDQQQQWPQYQAKTPFQLQIQSQTLQPQSQLEMLQPPQLPAQEKLQQHSVAQFKPPVQVPASFQVDPEANKNEEALAKNKFKDAKHRLQEHVQEAFNISQCKKVTQEQILFKKETLDLELLKEFLKAAQGMEDFCNTSQRQDMELFTQSIRNQWEACSSAVSSLVQSKQQLEALQQLCHILSTEDANKLAQAQPQECKSALPAIQSQSSEDRDISPTDSGVIVEQSKETSPQKAALPETPVEITTGTSPVSAQRHKTVEKKEILKQISTEEDRYRSCRFALQAQLNRNEQYMLGDRLSGSATVIDLQRRLRELKALQDETESLWMEYEVQCSQCSQINERAVEQDRAELTVMWKEQRMQLQRRVNSLGAALELMDSIQQHIAEISECLNKFIKEPKDVNGYTLINPNILKDIKDMDEYIQMQIDRLSRFDSEPSHLDLRDRSPLTQLVLKHRSSLDCLRQQVRKSDAAVRALDRFLVSLRTLDQDVLVVHSAPCADMMALQDSKSKLTMFRKGAASLSEKAPQLDQLLGGAQMTVTQKGISVTCLDMVAGLVRKVEDTDDKLIIRQEELQQEQQSKGLRMREKTLLVELQKVQDVAEKQSLTEPTIPAVQHRIRALSDLQTQINSLRPEYESIKETASKCSTNKEQCNEMEIVWLETERAVADRQEHCSNLMELLKKFQSCRSFLGNILQRAEQTITEHASYMGKDNLQRLIAKVHVIKEDLNGLGPKIEEFRAVCRQLRFHLKKLPDCSEMPFEAEADALVDSWLDISEKTDSYMDSLHMGLELWEKQLMLGEELEVWTSAKLSHFAESHPFSCENEVLEMKDEIQTQDQSLEQFSRKSLEIQELLQSKEAPLELQVMETALKKKMEQVKELFDSCTKVYQELLSVRVHLLQRTGTCQTDIQRIHSLVRTLCADNRDILQQHLQDLSDQLLDQEEEADSLIKEVELMSNLTTPQALEELFNKSKSLKDNIAVTRELIGRKKEQGEKSGLVHSIKDKCQMFEDWLQDAQLAVNECFENPEMKEDVEASMQRLEDFLASEEGDQRLAQVKKALEKRGQEEVSAETHAELCAWQQEQEGELNTLRAHCQGRHKQLKDILIQLKSGRIEAFSDLLALVRSKGLRGDPVLQDSESLVDQYHSLGIRLDNRSEIYKSLEKEVEMFHVKKENTRMWARELQQSLESLDKDDLTAEELLKIQSVVDLCDEGDSKMAALKKDGESLCACEELEECHRQEVLWTLRNAGDEWRTVLDLAQQLKTKSELEQTLLKEVKALQDEEKNIWSWMNEQMQKLDFVDRETLIQERTNKLQEVLSLKHEGGLKLSALRKKRERICDHKERKRDSIEQSQKELEEKWKNILQTAQEMKTHLEHEDYLSKNLQSFQDQMENTQAWIRKLKVTLQTIDKSSPADEIITQAQTVLVQGPDGDLKLATLKHAGEFLCTCEGHKEDTRRSVQQTQKALEQEWKEVIDFAQILRNNAEVQMALNEELKDFYFQEGIFQTWVTELQQPFESLEKTLVPLNEILHISQTVLNLQPEADLKMAALKSKGENLYAKLDEGRKQSIQETLCDVQEKLTRLMEIAQKHKNQAQLQDSLSKELQTFLSEEKKMLSWVEELKQELGSLGKSVHGTQEQIEERLNKAQAILSLRTEGNCQMSSLKRKAEGLCGREDLDEPTRYSLVQNLKSLEEEYKGVLQNAQELHSLLKSVVERLVSCQCQRQQTQSRVEQLKQQTAALPRHFPWPGLGERRHTVEQALVLLDKARSLTPTLSALRALGREMSQLTRDPSWTDPSWAAMEECVSGLIKDLEELCESLEDGICTERNCIQLLEQRSAAQDWLREQVKGFGPLPSDRHELQGFVNTLKALLQTMEREESEMRELDLAKNALMNLCTLGGRDGLSLEIAHLHDLCATAKKEITDRLVVCETRLADIDLKIAEKRESFTAQAEGILNDLRTQECLGLMEDNRNISQLKENWNILKSCEKELKKIEGKVCNLGQAVGNVPPDEALPYNIISLVDTVTQQYCRLQSKVSEWQNDCADAAVRCMRDALQVLRSWTQSTQKPSPDSVCTIQAMIKEGAALQKNLQEAVSHQHLLTDCLGQELATKLEKDASNALKDADTIIVQLQQRLQDLEEESLKNKAFTVSLETETSRVAPEVSCDWPSKLDTSTNLNLDSPNPQDISSAPVTSNNDLLVKTFEVYKDAAMSIIKETLAKSEEPPETSMGDVLLGNNLSDDAPTTESERKSGICEFSMTVNEELLPKSSTAEPMLVSTVDEYGVEFKTDDLPTTALTTTPKLKEPTEIIASESLPYYVSESVTVSRKTSEELEERDLPLDTPVSIVTAGDFSEDVDFPTADWSLTALHFDQSELKTDGLSSRTLDVQSEKLDVSAMGPVERKDFKSEINAREKMQSSLCEELHDVETSIEERPVKSVGSESLTVEEGDIKGFFTSETCEFMVEENKGQKKRIASLILDTDTVYIHTTQVPGSTDSIDERPHLAMSNLSDTCVMMLDKSQSHISSNQQELEADRSADGSTKLSQLPEENTDGSVQTFVPYRQTTETQIITRNSEQTTTLSGTRENLTENNCPQEVQRTIEPLEDWTVNNGPPKSQCRYVILERQEGVEICQDPAAKTNVPALSKPGDAVTDISDHNIMANVEQHDSETLKSVESLPAPPARVPANGETAHQQLELEKISTTVDIEEHIIKPTPPVREKVSQLKNYSTTSVYTTRTMEEKSPMIERDSSGLEKPRTTEKTLEKISLPEDLQVKPTPPTRRKDSRNVSSSESNERSNQSAELENEITQESSEKQSISIDLEKTMTQEKAFEEPLINLTPPVRQKVSSQIDSDTVLMPIESQEIVENVLKPKPSTSKDGKTIGETVAIKFPSSTDLHKEKTMVEPFLKPTPPVRRKTSQVESSALLKPTPPTRRRNSENITDTAVGGIYSSCDLENSTLLTPVKAGDEILVKPTPPVRRKALSRTNSNISIVSETKEMEENLVKPTPPTKRRDNRRVSDVVLIDLEKNPEEAAIKPTPPVRRKGLSRTTSNISIVDKITEVEETLVKPTPPTKRKDNRTVSDVVPIDLEKSLEAAIKPTPPVRRKGLSRSTSNISIVDKITEVEEILVKPTPPTRRKDSRTVSDVVSIDLEKSFEEAVVKPTPPVRRKGLSQATSNISIVDKITEVEETLVKPTPPTRRKDSGTVSDVVPIEKSFEEAVIKPTPPVRRKTTPSEIDPYMVFETQEIEETLVKPTPPIRRKEERNVIDTSSRNDLKKVAEEPNVKQTASVSEATEIDSLVNKPQNVDETLVIPTPPTSGSDLMASKISINSDLEYFVKPSPPEEPTLLTDREKSRNIDVIVPKQAEDEFSVSTLDKTNLQERADLEVHVIQFPPVLHAESDIAIIAKTQEMEEKLEELKDRKERRNVDETVPKQMETDISSSTDFDETLRPGNAKERELFKQSFLVGQETGQAESDIGIVEKAQEREEKMEKPRRSSKNMDETLHKQMEIEISSTDLDKKSADEEDITKRSPIMGQKITHAVRDISIVDETTKMEKILEKTSLTIVRDSINVDETVRPENTEEEDVKIKFTSLLGQAASRAESGISLETFEPCVPEETLMKPTPSKIKSDTVIKISVSELQGGIIETTLREIDHESMKTSSVSTESENALPKPITPLCLEKDTVTTDTDAVLVNVEEPPVQPISTTEGTNNSAEIQLIVQREDKQSEMEQCSALAMEPTEVLTEIESISLVEAQEHDASKLELAKGIDTSEVIEVDKEEEEPLGATMDNIFTEIEKMSKTRPNSILIESRLYEDPLDILKPSDADHEAQLNRLAFCILRCRNSPAALNPTDMAKQVEEAEFCRQRAQEQVASISKQDDVNGDFSTLATSLAIDPEAMQRLSCQWTEALWDASGTVHTKEAQLQLVIDYDRQLQKAKAILEKMEGELESLKMCPVESSFVEEQRLRSFLRTMDQERMVIGELIQTHLDLSPHLSQPERAAAILQQNVLQCEWKTLERSAEKSLHNVCTYTKKSFDLLEDINTLKDHLGDLHKLLGSHLDSSANWNSKIAQEMIEFSAELIAAKHRYFDLHQRSEDLSQGRQFNVEVYNIQHGIWSVKDHIDLIGEDLAFSFPTSDSPNMVRIVKETTEALAWAKKTEYDLVNTQRKVSLFPEEVHRQMKDLKKLNLQVISKQKQLTTLSEEFMIPELDEADVPLVTSLLELLASLSKSTMEKLAAAMEEIQLSLQTREKISEQIADVDCWILAHLQKKSLSHEDFQGLTAADLSLSLGQSQNTLLEAEKHSGITEALLMKSKDITSELSISENAWLYEKLTKLQEDIRGIINYEKSSILEITDVLQTQESSEQKMAVLEQKLEQIMTDMKGYTFPITKDSLSAIEPLKRMLVDHKFQLEKINTSAEGKRKELLGVICELHHKIRNFYNKSQNHERFLSHKQRVEDLMDNVEAYVTKMKDDKISKEERYKICQSLLTQISLIKLLYKEASDELVNISQDLHPSQITNEQNRLKQNVDSLNNWEMEIQNNLQTLEYDILKGIDYLSEQKVVHSFLKEVNQVLEKTYEVESNQGAIEDELKKFLKLQKNIEARMRVLEVLEIKNGHQQWSQESKDIANLAKSALEKCDQRLGDLSNSKDSLKNYSKRVRSANQFLQRTESILLPSLCSPRSCSERLKDVQQALLSLDKDFKSYLNEIQNLATLSPIFSAQKTERLQFEIQGCLLVRISTLKAQAQLRLEALQRCVNTQRSTRVCYEDLCRHVRDLETTLTMCASQKITSQIDCYDQQEKLKMLVKDVDVLPDKLNEIREWCPVHGCRGNRDDAVNSLWGQVTRLRQFARDLLAHSEQREEELIRIRKSVEKASIFLEQMEAELPECSMEKASFDQLQELLQFWSPYQDRLDCEHRSLSALELRVARLLRVPADLEQAPPIPLCQELQTMQERYNRLKSQSALGLKAVQTEMEERTKVCKELQSIRKWLAFAGPVLEQLEQVPNTEHLQELYSELCTQKSLLQRIMEGLRMKYSDMYTLVPMEIDGPLQEVSNSLQKVGTQVEVIVQKSGPLHRLDAKLSEINTGLDAVQSRLRTKSVKVAEAENAHKRVWDELDSLHSQLAAVEVELQDVSEGNPEETENLKKKLSQTQQLHTQLSKQAEDRTAFLNKACQ</sequence>
<dbReference type="SMART" id="SM00150">
    <property type="entry name" value="SPEC"/>
    <property type="match status" value="4"/>
</dbReference>
<feature type="coiled-coil region" evidence="6">
    <location>
        <begin position="5605"/>
        <end position="5632"/>
    </location>
</feature>
<keyword evidence="6" id="KW-0175">Coiled coil</keyword>
<keyword evidence="5" id="KW-0009">Actin-binding</keyword>
<feature type="compositionally biased region" description="Polar residues" evidence="7">
    <location>
        <begin position="1049"/>
        <end position="1060"/>
    </location>
</feature>
<feature type="region of interest" description="Disordered" evidence="7">
    <location>
        <begin position="1900"/>
        <end position="1956"/>
    </location>
</feature>
<feature type="region of interest" description="Disordered" evidence="7">
    <location>
        <begin position="3906"/>
        <end position="3935"/>
    </location>
</feature>
<evidence type="ECO:0000256" key="5">
    <source>
        <dbReference type="ARBA" id="ARBA00023203"/>
    </source>
</evidence>
<feature type="compositionally biased region" description="Polar residues" evidence="7">
    <location>
        <begin position="4221"/>
        <end position="4235"/>
    </location>
</feature>
<feature type="coiled-coil region" evidence="6">
    <location>
        <begin position="3374"/>
        <end position="3425"/>
    </location>
</feature>
<feature type="region of interest" description="Disordered" evidence="7">
    <location>
        <begin position="1614"/>
        <end position="1639"/>
    </location>
</feature>
<feature type="compositionally biased region" description="Basic and acidic residues" evidence="7">
    <location>
        <begin position="4419"/>
        <end position="4449"/>
    </location>
</feature>
<evidence type="ECO:0000313" key="9">
    <source>
        <dbReference type="EMBL" id="TSV02080.1"/>
    </source>
</evidence>
<feature type="region of interest" description="Disordered" evidence="7">
    <location>
        <begin position="4414"/>
        <end position="4499"/>
    </location>
</feature>
<dbReference type="Gene3D" id="1.10.418.10">
    <property type="entry name" value="Calponin-like domain"/>
    <property type="match status" value="2"/>
</dbReference>
<dbReference type="PANTHER" id="PTHR14514:SF4">
    <property type="entry name" value="NESPRIN-2"/>
    <property type="match status" value="1"/>
</dbReference>
<feature type="compositionally biased region" description="Polar residues" evidence="7">
    <location>
        <begin position="1196"/>
        <end position="1220"/>
    </location>
</feature>
<dbReference type="Pfam" id="PF00307">
    <property type="entry name" value="CH"/>
    <property type="match status" value="2"/>
</dbReference>
<feature type="region of interest" description="Disordered" evidence="7">
    <location>
        <begin position="1026"/>
        <end position="1081"/>
    </location>
</feature>
<dbReference type="InterPro" id="IPR036872">
    <property type="entry name" value="CH_dom_sf"/>
</dbReference>
<keyword evidence="2" id="KW-0597">Phosphoprotein</keyword>
<evidence type="ECO:0000256" key="7">
    <source>
        <dbReference type="SAM" id="MobiDB-lite"/>
    </source>
</evidence>
<feature type="compositionally biased region" description="Low complexity" evidence="7">
    <location>
        <begin position="1624"/>
        <end position="1638"/>
    </location>
</feature>
<proteinExistence type="predicted"/>
<comment type="caution">
    <text evidence="9">The sequence shown here is derived from an EMBL/GenBank/DDBJ whole genome shotgun (WGS) entry which is preliminary data.</text>
</comment>
<feature type="region of interest" description="Disordered" evidence="7">
    <location>
        <begin position="4204"/>
        <end position="4235"/>
    </location>
</feature>
<feature type="region of interest" description="Disordered" evidence="7">
    <location>
        <begin position="946"/>
        <end position="983"/>
    </location>
</feature>
<feature type="compositionally biased region" description="Low complexity" evidence="7">
    <location>
        <begin position="1397"/>
        <end position="1411"/>
    </location>
</feature>
<evidence type="ECO:0000256" key="3">
    <source>
        <dbReference type="ARBA" id="ARBA00022737"/>
    </source>
</evidence>
<dbReference type="Pfam" id="PF25034">
    <property type="entry name" value="Spectrin_SYNE1"/>
    <property type="match status" value="1"/>
</dbReference>
<keyword evidence="3" id="KW-0677">Repeat</keyword>
<dbReference type="InterPro" id="IPR018159">
    <property type="entry name" value="Spectrin/alpha-actinin"/>
</dbReference>
<dbReference type="SUPFAM" id="SSF47576">
    <property type="entry name" value="Calponin-homology domain, CH-domain"/>
    <property type="match status" value="1"/>
</dbReference>
<feature type="region of interest" description="Disordered" evidence="7">
    <location>
        <begin position="999"/>
        <end position="1018"/>
    </location>
</feature>
<dbReference type="OrthoDB" id="18853at2759"/>
<evidence type="ECO:0000259" key="8">
    <source>
        <dbReference type="PROSITE" id="PS50021"/>
    </source>
</evidence>
<evidence type="ECO:0000256" key="4">
    <source>
        <dbReference type="ARBA" id="ARBA00023136"/>
    </source>
</evidence>
<dbReference type="EMBL" id="VCAZ01000122">
    <property type="protein sequence ID" value="TSV02080.1"/>
    <property type="molecule type" value="Genomic_DNA"/>
</dbReference>
<dbReference type="PANTHER" id="PTHR14514">
    <property type="entry name" value="PKA ANCHORING PROTEIN"/>
    <property type="match status" value="1"/>
</dbReference>
<feature type="compositionally biased region" description="Low complexity" evidence="7">
    <location>
        <begin position="1701"/>
        <end position="1710"/>
    </location>
</feature>
<evidence type="ECO:0000256" key="1">
    <source>
        <dbReference type="ARBA" id="ARBA00004308"/>
    </source>
</evidence>
<reference evidence="9 10" key="1">
    <citation type="journal article" date="2019" name="Genome Biol. Evol.">
        <title>Whole-Genome Sequencing of the Giant Devil Catfish, Bagarius yarrelli.</title>
        <authorList>
            <person name="Jiang W."/>
            <person name="Lv Y."/>
            <person name="Cheng L."/>
            <person name="Yang K."/>
            <person name="Chao B."/>
            <person name="Wang X."/>
            <person name="Li Y."/>
            <person name="Pan X."/>
            <person name="You X."/>
            <person name="Zhang Y."/>
            <person name="Yang J."/>
            <person name="Li J."/>
            <person name="Zhang X."/>
            <person name="Liu S."/>
            <person name="Sun C."/>
            <person name="Yang J."/>
            <person name="Shi Q."/>
        </authorList>
    </citation>
    <scope>NUCLEOTIDE SEQUENCE [LARGE SCALE GENOMIC DNA]</scope>
    <source>
        <strain evidence="9">JWS20170419001</strain>
        <tissue evidence="9">Muscle</tissue>
    </source>
</reference>
<name>A0A556V4Z0_BAGYA</name>
<feature type="compositionally biased region" description="Low complexity" evidence="7">
    <location>
        <begin position="1551"/>
        <end position="1567"/>
    </location>
</feature>
<dbReference type="PROSITE" id="PS50021">
    <property type="entry name" value="CH"/>
    <property type="match status" value="2"/>
</dbReference>
<feature type="region of interest" description="Disordered" evidence="7">
    <location>
        <begin position="1196"/>
        <end position="1223"/>
    </location>
</feature>
<protein>
    <submittedName>
        <fullName evidence="9">Nesprin-2</fullName>
    </submittedName>
</protein>
<feature type="compositionally biased region" description="Polar residues" evidence="7">
    <location>
        <begin position="962"/>
        <end position="973"/>
    </location>
</feature>
<dbReference type="GO" id="GO:0003779">
    <property type="term" value="F:actin binding"/>
    <property type="evidence" value="ECO:0007669"/>
    <property type="project" value="UniProtKB-KW"/>
</dbReference>
<dbReference type="InterPro" id="IPR001589">
    <property type="entry name" value="Actinin_actin-bd_CS"/>
</dbReference>
<dbReference type="SMART" id="SM00033">
    <property type="entry name" value="CH"/>
    <property type="match status" value="2"/>
</dbReference>
<feature type="coiled-coil region" evidence="6">
    <location>
        <begin position="3548"/>
        <end position="3582"/>
    </location>
</feature>
<feature type="compositionally biased region" description="Low complexity" evidence="7">
    <location>
        <begin position="1000"/>
        <end position="1018"/>
    </location>
</feature>
<organism evidence="9 10">
    <name type="scientific">Bagarius yarrelli</name>
    <name type="common">Goonch</name>
    <name type="synonym">Bagrus yarrelli</name>
    <dbReference type="NCBI Taxonomy" id="175774"/>
    <lineage>
        <taxon>Eukaryota</taxon>
        <taxon>Metazoa</taxon>
        <taxon>Chordata</taxon>
        <taxon>Craniata</taxon>
        <taxon>Vertebrata</taxon>
        <taxon>Euteleostomi</taxon>
        <taxon>Actinopterygii</taxon>
        <taxon>Neopterygii</taxon>
        <taxon>Teleostei</taxon>
        <taxon>Ostariophysi</taxon>
        <taxon>Siluriformes</taxon>
        <taxon>Sisoridae</taxon>
        <taxon>Sisorinae</taxon>
        <taxon>Bagarius</taxon>
    </lineage>
</organism>
<dbReference type="FunFam" id="1.10.418.10:FF:000057">
    <property type="entry name" value="Calmin"/>
    <property type="match status" value="1"/>
</dbReference>
<dbReference type="InterPro" id="IPR057057">
    <property type="entry name" value="Spectrin_SYNE1"/>
</dbReference>
<accession>A0A556V4Z0</accession>
<feature type="domain" description="Calponin-homology (CH)" evidence="8">
    <location>
        <begin position="151"/>
        <end position="257"/>
    </location>
</feature>
<feature type="region of interest" description="Disordered" evidence="7">
    <location>
        <begin position="1498"/>
        <end position="1518"/>
    </location>
</feature>
<feature type="compositionally biased region" description="Polar residues" evidence="7">
    <location>
        <begin position="1071"/>
        <end position="1081"/>
    </location>
</feature>
<keyword evidence="4" id="KW-0472">Membrane</keyword>
<feature type="compositionally biased region" description="Low complexity" evidence="7">
    <location>
        <begin position="4468"/>
        <end position="4481"/>
    </location>
</feature>
<feature type="coiled-coil region" evidence="6">
    <location>
        <begin position="2617"/>
        <end position="2651"/>
    </location>
</feature>
<dbReference type="SUPFAM" id="SSF46966">
    <property type="entry name" value="Spectrin repeat"/>
    <property type="match status" value="2"/>
</dbReference>
<feature type="region of interest" description="Disordered" evidence="7">
    <location>
        <begin position="1685"/>
        <end position="1710"/>
    </location>
</feature>
<keyword evidence="10" id="KW-1185">Reference proteome</keyword>
<feature type="compositionally biased region" description="Polar residues" evidence="7">
    <location>
        <begin position="3921"/>
        <end position="3930"/>
    </location>
</feature>
<evidence type="ECO:0000256" key="2">
    <source>
        <dbReference type="ARBA" id="ARBA00022553"/>
    </source>
</evidence>
<dbReference type="PROSITE" id="PS00020">
    <property type="entry name" value="ACTININ_2"/>
    <property type="match status" value="1"/>
</dbReference>
<feature type="compositionally biased region" description="Polar residues" evidence="7">
    <location>
        <begin position="1534"/>
        <end position="1548"/>
    </location>
</feature>
<gene>
    <name evidence="9" type="ORF">Baya_13000</name>
</gene>